<evidence type="ECO:0000313" key="1">
    <source>
        <dbReference type="EMBL" id="KAI5671998.1"/>
    </source>
</evidence>
<sequence length="106" mass="11904">MENLSESRRIAENNPPKVYVQGIVVFISATQAQAYGIVDLVANSTCQLLNNLLERQDSPSEMSRNPPLFGDVLNVEENVLGCMCDSFRSYHELVQKQENKLFGINN</sequence>
<protein>
    <submittedName>
        <fullName evidence="1">Uncharacterized protein</fullName>
    </submittedName>
</protein>
<reference evidence="2" key="1">
    <citation type="journal article" date="2023" name="Nat. Plants">
        <title>Single-cell RNA sequencing provides a high-resolution roadmap for understanding the multicellular compartmentation of specialized metabolism.</title>
        <authorList>
            <person name="Sun S."/>
            <person name="Shen X."/>
            <person name="Li Y."/>
            <person name="Li Y."/>
            <person name="Wang S."/>
            <person name="Li R."/>
            <person name="Zhang H."/>
            <person name="Shen G."/>
            <person name="Guo B."/>
            <person name="Wei J."/>
            <person name="Xu J."/>
            <person name="St-Pierre B."/>
            <person name="Chen S."/>
            <person name="Sun C."/>
        </authorList>
    </citation>
    <scope>NUCLEOTIDE SEQUENCE [LARGE SCALE GENOMIC DNA]</scope>
</reference>
<organism evidence="1 2">
    <name type="scientific">Catharanthus roseus</name>
    <name type="common">Madagascar periwinkle</name>
    <name type="synonym">Vinca rosea</name>
    <dbReference type="NCBI Taxonomy" id="4058"/>
    <lineage>
        <taxon>Eukaryota</taxon>
        <taxon>Viridiplantae</taxon>
        <taxon>Streptophyta</taxon>
        <taxon>Embryophyta</taxon>
        <taxon>Tracheophyta</taxon>
        <taxon>Spermatophyta</taxon>
        <taxon>Magnoliopsida</taxon>
        <taxon>eudicotyledons</taxon>
        <taxon>Gunneridae</taxon>
        <taxon>Pentapetalae</taxon>
        <taxon>asterids</taxon>
        <taxon>lamiids</taxon>
        <taxon>Gentianales</taxon>
        <taxon>Apocynaceae</taxon>
        <taxon>Rauvolfioideae</taxon>
        <taxon>Vinceae</taxon>
        <taxon>Catharanthinae</taxon>
        <taxon>Catharanthus</taxon>
    </lineage>
</organism>
<name>A0ACC0BHC8_CATRO</name>
<comment type="caution">
    <text evidence="1">The sequence shown here is derived from an EMBL/GenBank/DDBJ whole genome shotgun (WGS) entry which is preliminary data.</text>
</comment>
<evidence type="ECO:0000313" key="2">
    <source>
        <dbReference type="Proteomes" id="UP001060085"/>
    </source>
</evidence>
<dbReference type="Proteomes" id="UP001060085">
    <property type="component" value="Linkage Group LG03"/>
</dbReference>
<proteinExistence type="predicted"/>
<gene>
    <name evidence="1" type="ORF">M9H77_12362</name>
</gene>
<keyword evidence="2" id="KW-1185">Reference proteome</keyword>
<dbReference type="EMBL" id="CM044703">
    <property type="protein sequence ID" value="KAI5671998.1"/>
    <property type="molecule type" value="Genomic_DNA"/>
</dbReference>
<accession>A0ACC0BHC8</accession>